<dbReference type="EMBL" id="LXQA010049487">
    <property type="protein sequence ID" value="MCI02556.1"/>
    <property type="molecule type" value="Genomic_DNA"/>
</dbReference>
<name>A0A392NTY4_9FABA</name>
<protein>
    <submittedName>
        <fullName evidence="2">Ribonuclease H protein</fullName>
    </submittedName>
</protein>
<dbReference type="PROSITE" id="PS50879">
    <property type="entry name" value="RNASE_H_1"/>
    <property type="match status" value="1"/>
</dbReference>
<dbReference type="InterPro" id="IPR036397">
    <property type="entry name" value="RNaseH_sf"/>
</dbReference>
<dbReference type="AlphaFoldDB" id="A0A392NTY4"/>
<keyword evidence="3" id="KW-1185">Reference proteome</keyword>
<reference evidence="2 3" key="1">
    <citation type="journal article" date="2018" name="Front. Plant Sci.">
        <title>Red Clover (Trifolium pratense) and Zigzag Clover (T. medium) - A Picture of Genomic Similarities and Differences.</title>
        <authorList>
            <person name="Dluhosova J."/>
            <person name="Istvanek J."/>
            <person name="Nedelnik J."/>
            <person name="Repkova J."/>
        </authorList>
    </citation>
    <scope>NUCLEOTIDE SEQUENCE [LARGE SCALE GENOMIC DNA]</scope>
    <source>
        <strain evidence="3">cv. 10/8</strain>
        <tissue evidence="2">Leaf</tissue>
    </source>
</reference>
<dbReference type="Pfam" id="PF13456">
    <property type="entry name" value="RVT_3"/>
    <property type="match status" value="1"/>
</dbReference>
<dbReference type="InterPro" id="IPR044730">
    <property type="entry name" value="RNase_H-like_dom_plant"/>
</dbReference>
<dbReference type="GO" id="GO:0004523">
    <property type="term" value="F:RNA-DNA hybrid ribonuclease activity"/>
    <property type="evidence" value="ECO:0007669"/>
    <property type="project" value="InterPro"/>
</dbReference>
<evidence type="ECO:0000313" key="2">
    <source>
        <dbReference type="EMBL" id="MCI02556.1"/>
    </source>
</evidence>
<dbReference type="GO" id="GO:0003676">
    <property type="term" value="F:nucleic acid binding"/>
    <property type="evidence" value="ECO:0007669"/>
    <property type="project" value="InterPro"/>
</dbReference>
<evidence type="ECO:0000313" key="3">
    <source>
        <dbReference type="Proteomes" id="UP000265520"/>
    </source>
</evidence>
<dbReference type="CDD" id="cd06222">
    <property type="entry name" value="RNase_H_like"/>
    <property type="match status" value="1"/>
</dbReference>
<proteinExistence type="predicted"/>
<dbReference type="Proteomes" id="UP000265520">
    <property type="component" value="Unassembled WGS sequence"/>
</dbReference>
<dbReference type="InterPro" id="IPR002156">
    <property type="entry name" value="RNaseH_domain"/>
</dbReference>
<dbReference type="Gene3D" id="3.30.420.10">
    <property type="entry name" value="Ribonuclease H-like superfamily/Ribonuclease H"/>
    <property type="match status" value="1"/>
</dbReference>
<dbReference type="SUPFAM" id="SSF53098">
    <property type="entry name" value="Ribonuclease H-like"/>
    <property type="match status" value="1"/>
</dbReference>
<dbReference type="InterPro" id="IPR053151">
    <property type="entry name" value="RNase_H-like"/>
</dbReference>
<dbReference type="PANTHER" id="PTHR47723">
    <property type="entry name" value="OS05G0353850 PROTEIN"/>
    <property type="match status" value="1"/>
</dbReference>
<dbReference type="PANTHER" id="PTHR47723:SF13">
    <property type="entry name" value="PUTATIVE-RELATED"/>
    <property type="match status" value="1"/>
</dbReference>
<dbReference type="InterPro" id="IPR012337">
    <property type="entry name" value="RNaseH-like_sf"/>
</dbReference>
<evidence type="ECO:0000259" key="1">
    <source>
        <dbReference type="PROSITE" id="PS50879"/>
    </source>
</evidence>
<sequence length="265" mass="29886">VVPIEERSIFFMEEHQQWIRTNLNKCKKQRNGSAWCDFWATACHSLWMWRNKEMHDDDFVRPVHAIQYVTNTVENYCQAKRATEVLGCREYVSTQIGWIPPTGDFVKLNTDGAWKHHNIAGCGGIIRGSQGEWLGGFAKGVGSYSAFVAELWGVFEGLSHARRLSFSAVELNIDSVTVVNVITKGNLQSPVGAMLVRNIRRLMDLDWEVNIVHAYRESNQCVDALATIGCSLDKEIVYYNDCPSEVKDLLLADVMGITTSILILV</sequence>
<comment type="caution">
    <text evidence="2">The sequence shown here is derived from an EMBL/GenBank/DDBJ whole genome shotgun (WGS) entry which is preliminary data.</text>
</comment>
<feature type="domain" description="RNase H type-1" evidence="1">
    <location>
        <begin position="102"/>
        <end position="231"/>
    </location>
</feature>
<accession>A0A392NTY4</accession>
<feature type="non-terminal residue" evidence="2">
    <location>
        <position position="1"/>
    </location>
</feature>
<organism evidence="2 3">
    <name type="scientific">Trifolium medium</name>
    <dbReference type="NCBI Taxonomy" id="97028"/>
    <lineage>
        <taxon>Eukaryota</taxon>
        <taxon>Viridiplantae</taxon>
        <taxon>Streptophyta</taxon>
        <taxon>Embryophyta</taxon>
        <taxon>Tracheophyta</taxon>
        <taxon>Spermatophyta</taxon>
        <taxon>Magnoliopsida</taxon>
        <taxon>eudicotyledons</taxon>
        <taxon>Gunneridae</taxon>
        <taxon>Pentapetalae</taxon>
        <taxon>rosids</taxon>
        <taxon>fabids</taxon>
        <taxon>Fabales</taxon>
        <taxon>Fabaceae</taxon>
        <taxon>Papilionoideae</taxon>
        <taxon>50 kb inversion clade</taxon>
        <taxon>NPAAA clade</taxon>
        <taxon>Hologalegina</taxon>
        <taxon>IRL clade</taxon>
        <taxon>Trifolieae</taxon>
        <taxon>Trifolium</taxon>
    </lineage>
</organism>